<gene>
    <name evidence="8" type="ORF">DAEQUDRAFT_761298</name>
</gene>
<organism evidence="8 9">
    <name type="scientific">Daedalea quercina L-15889</name>
    <dbReference type="NCBI Taxonomy" id="1314783"/>
    <lineage>
        <taxon>Eukaryota</taxon>
        <taxon>Fungi</taxon>
        <taxon>Dikarya</taxon>
        <taxon>Basidiomycota</taxon>
        <taxon>Agaricomycotina</taxon>
        <taxon>Agaricomycetes</taxon>
        <taxon>Polyporales</taxon>
        <taxon>Fomitopsis</taxon>
    </lineage>
</organism>
<dbReference type="InterPro" id="IPR036636">
    <property type="entry name" value="COX7C/Cox8_sf"/>
</dbReference>
<dbReference type="Pfam" id="PF02935">
    <property type="entry name" value="COX7C"/>
    <property type="match status" value="1"/>
</dbReference>
<evidence type="ECO:0000256" key="2">
    <source>
        <dbReference type="ARBA" id="ARBA00004673"/>
    </source>
</evidence>
<keyword evidence="9" id="KW-1185">Reference proteome</keyword>
<evidence type="ECO:0000313" key="8">
    <source>
        <dbReference type="EMBL" id="KZT74444.1"/>
    </source>
</evidence>
<dbReference type="Proteomes" id="UP000076727">
    <property type="component" value="Unassembled WGS sequence"/>
</dbReference>
<sequence>MTLLARASPALRQSLARSSVRTPVRFAHGHPYTPADLVFLRWGCTSSLQAVPFSFKSKRAFGMKITAYLLTGAAIPVVAAYYQLWKSGAA</sequence>
<dbReference type="GO" id="GO:0045277">
    <property type="term" value="C:respiratory chain complex IV"/>
    <property type="evidence" value="ECO:0007669"/>
    <property type="project" value="UniProtKB-UniRule"/>
</dbReference>
<keyword evidence="4 7" id="KW-0999">Mitochondrion inner membrane</keyword>
<comment type="pathway">
    <text evidence="2 7">Energy metabolism; oxidative phosphorylation.</text>
</comment>
<keyword evidence="5 7" id="KW-0496">Mitochondrion</keyword>
<dbReference type="STRING" id="1314783.A0A165U5Z8"/>
<protein>
    <recommendedName>
        <fullName evidence="7">Cytochrome c oxidase subunit 8, mitochondrial</fullName>
    </recommendedName>
    <alternativeName>
        <fullName evidence="7">Cytochrome c oxidase polypeptide VIII</fullName>
    </alternativeName>
</protein>
<reference evidence="8 9" key="1">
    <citation type="journal article" date="2016" name="Mol. Biol. Evol.">
        <title>Comparative Genomics of Early-Diverging Mushroom-Forming Fungi Provides Insights into the Origins of Lignocellulose Decay Capabilities.</title>
        <authorList>
            <person name="Nagy L.G."/>
            <person name="Riley R."/>
            <person name="Tritt A."/>
            <person name="Adam C."/>
            <person name="Daum C."/>
            <person name="Floudas D."/>
            <person name="Sun H."/>
            <person name="Yadav J.S."/>
            <person name="Pangilinan J."/>
            <person name="Larsson K.H."/>
            <person name="Matsuura K."/>
            <person name="Barry K."/>
            <person name="Labutti K."/>
            <person name="Kuo R."/>
            <person name="Ohm R.A."/>
            <person name="Bhattacharya S.S."/>
            <person name="Shirouzu T."/>
            <person name="Yoshinaga Y."/>
            <person name="Martin F.M."/>
            <person name="Grigoriev I.V."/>
            <person name="Hibbett D.S."/>
        </authorList>
    </citation>
    <scope>NUCLEOTIDE SEQUENCE [LARGE SCALE GENOMIC DNA]</scope>
    <source>
        <strain evidence="8 9">L-15889</strain>
    </source>
</reference>
<evidence type="ECO:0000256" key="6">
    <source>
        <dbReference type="ARBA" id="ARBA00023136"/>
    </source>
</evidence>
<evidence type="ECO:0000256" key="1">
    <source>
        <dbReference type="ARBA" id="ARBA00004434"/>
    </source>
</evidence>
<keyword evidence="7" id="KW-1133">Transmembrane helix</keyword>
<dbReference type="Gene3D" id="4.10.49.10">
    <property type="entry name" value="Cytochrome c oxidase subunit VIIc"/>
    <property type="match status" value="1"/>
</dbReference>
<evidence type="ECO:0000256" key="3">
    <source>
        <dbReference type="ARBA" id="ARBA00010514"/>
    </source>
</evidence>
<proteinExistence type="inferred from homology"/>
<dbReference type="GO" id="GO:0006123">
    <property type="term" value="P:mitochondrial electron transport, cytochrome c to oxygen"/>
    <property type="evidence" value="ECO:0007669"/>
    <property type="project" value="UniProtKB-UniRule"/>
</dbReference>
<dbReference type="UniPathway" id="UPA00705"/>
<evidence type="ECO:0000256" key="5">
    <source>
        <dbReference type="ARBA" id="ARBA00023128"/>
    </source>
</evidence>
<keyword evidence="6 7" id="KW-0472">Membrane</keyword>
<comment type="subunit">
    <text evidence="7">Component of the cytochrome c oxidase (complex IV, CIV), a multisubunit enzyme composed of a catalytic core of 3 subunits and several supernumerary subunits. The complex exists as a monomer or a dimer and forms supercomplexes (SCs) in the inner mitochondrial membrane with ubiquinol-cytochrome c oxidoreductase (cytochrome b-c1 complex, complex III, CIII).</text>
</comment>
<dbReference type="InterPro" id="IPR004202">
    <property type="entry name" value="COX7C/Cox8"/>
</dbReference>
<keyword evidence="7" id="KW-0809">Transit peptide</keyword>
<dbReference type="AlphaFoldDB" id="A0A165U5Z8"/>
<name>A0A165U5Z8_9APHY</name>
<accession>A0A165U5Z8</accession>
<comment type="similarity">
    <text evidence="3 7">Belongs to the cytochrome c oxidase VIIc family.</text>
</comment>
<feature type="transmembrane region" description="Helical" evidence="7">
    <location>
        <begin position="65"/>
        <end position="84"/>
    </location>
</feature>
<evidence type="ECO:0000256" key="7">
    <source>
        <dbReference type="RuleBase" id="RU368123"/>
    </source>
</evidence>
<dbReference type="EMBL" id="KV429033">
    <property type="protein sequence ID" value="KZT74444.1"/>
    <property type="molecule type" value="Genomic_DNA"/>
</dbReference>
<comment type="function">
    <text evidence="7">Component of the cytochrome c oxidase, the last enzyme in the mitochondrial electron transport chain which drives oxidative phosphorylation. The respiratory chain contains 3 multisubunit complexes succinate dehydrogenase (complex II, CII), ubiquinol-cytochrome c oxidoreductase (cytochrome b-c1 complex, complex III, CIII) and cytochrome c oxidase (complex IV, CIV), that cooperate to transfer electrons derived from NADH and succinate to molecular oxygen, creating an electrochemical gradient over the inner membrane that drives transmembrane transport and the ATP synthase. Cytochrome c oxidase is the component of the respiratory chain that catalyzes the reduction of oxygen to water. Electrons originating from reduced cytochrome c in the intermembrane space (IMS) are transferred via the dinuclear copper A center (CU(A)) of subunit 2 and heme A of subunit 1 to the active site in subunit 1, a binuclear center (BNC) formed by heme A3 and copper B (CU(B)). The BNC reduces molecular oxygen to 2 water molecules using 4 electrons from cytochrome c in the IMS and 4 protons from the mitochondrial matrix.</text>
</comment>
<dbReference type="OrthoDB" id="9974841at2759"/>
<comment type="subcellular location">
    <subcellularLocation>
        <location evidence="1 7">Mitochondrion inner membrane</location>
        <topology evidence="1 7">Single-pass membrane protein</topology>
    </subcellularLocation>
</comment>
<evidence type="ECO:0000256" key="4">
    <source>
        <dbReference type="ARBA" id="ARBA00022792"/>
    </source>
</evidence>
<evidence type="ECO:0000313" key="9">
    <source>
        <dbReference type="Proteomes" id="UP000076727"/>
    </source>
</evidence>
<dbReference type="GO" id="GO:0005743">
    <property type="term" value="C:mitochondrial inner membrane"/>
    <property type="evidence" value="ECO:0007669"/>
    <property type="project" value="UniProtKB-SubCell"/>
</dbReference>
<keyword evidence="7" id="KW-0812">Transmembrane</keyword>